<feature type="signal peptide" evidence="3">
    <location>
        <begin position="1"/>
        <end position="25"/>
    </location>
</feature>
<organism evidence="4 5">
    <name type="scientific">Macrostomum lignano</name>
    <dbReference type="NCBI Taxonomy" id="282301"/>
    <lineage>
        <taxon>Eukaryota</taxon>
        <taxon>Metazoa</taxon>
        <taxon>Spiralia</taxon>
        <taxon>Lophotrochozoa</taxon>
        <taxon>Platyhelminthes</taxon>
        <taxon>Rhabditophora</taxon>
        <taxon>Macrostomorpha</taxon>
        <taxon>Macrostomida</taxon>
        <taxon>Macrostomidae</taxon>
        <taxon>Macrostomum</taxon>
    </lineage>
</organism>
<dbReference type="GO" id="GO:0016791">
    <property type="term" value="F:phosphatase activity"/>
    <property type="evidence" value="ECO:0007669"/>
    <property type="project" value="TreeGrafter"/>
</dbReference>
<evidence type="ECO:0000313" key="5">
    <source>
        <dbReference type="Proteomes" id="UP000215902"/>
    </source>
</evidence>
<dbReference type="STRING" id="282301.A0A267GPJ5"/>
<proteinExistence type="inferred from homology"/>
<dbReference type="CDD" id="cd07061">
    <property type="entry name" value="HP_HAP_like"/>
    <property type="match status" value="1"/>
</dbReference>
<dbReference type="InterPro" id="IPR050645">
    <property type="entry name" value="Histidine_acid_phosphatase"/>
</dbReference>
<dbReference type="InterPro" id="IPR033379">
    <property type="entry name" value="Acid_Pase_AS"/>
</dbReference>
<feature type="transmembrane region" description="Helical" evidence="2">
    <location>
        <begin position="416"/>
        <end position="439"/>
    </location>
</feature>
<gene>
    <name evidence="4" type="ORF">BOX15_Mlig007630g1</name>
</gene>
<evidence type="ECO:0000256" key="2">
    <source>
        <dbReference type="SAM" id="Phobius"/>
    </source>
</evidence>
<dbReference type="OrthoDB" id="5821688at2759"/>
<dbReference type="Proteomes" id="UP000215902">
    <property type="component" value="Unassembled WGS sequence"/>
</dbReference>
<evidence type="ECO:0000256" key="3">
    <source>
        <dbReference type="SAM" id="SignalP"/>
    </source>
</evidence>
<protein>
    <recommendedName>
        <fullName evidence="6">Acid phosphatase</fullName>
    </recommendedName>
</protein>
<dbReference type="PROSITE" id="PS00616">
    <property type="entry name" value="HIS_ACID_PHOSPHAT_1"/>
    <property type="match status" value="1"/>
</dbReference>
<reference evidence="4 5" key="1">
    <citation type="submission" date="2017-06" db="EMBL/GenBank/DDBJ databases">
        <title>A platform for efficient transgenesis in Macrostomum lignano, a flatworm model organism for stem cell research.</title>
        <authorList>
            <person name="Berezikov E."/>
        </authorList>
    </citation>
    <scope>NUCLEOTIDE SEQUENCE [LARGE SCALE GENOMIC DNA]</scope>
    <source>
        <strain evidence="4">DV1</strain>
        <tissue evidence="4">Whole organism</tissue>
    </source>
</reference>
<dbReference type="InterPro" id="IPR000560">
    <property type="entry name" value="His_Pase_clade-2"/>
</dbReference>
<dbReference type="PANTHER" id="PTHR11567">
    <property type="entry name" value="ACID PHOSPHATASE-RELATED"/>
    <property type="match status" value="1"/>
</dbReference>
<keyword evidence="5" id="KW-1185">Reference proteome</keyword>
<keyword evidence="3" id="KW-0732">Signal</keyword>
<dbReference type="PROSITE" id="PS00778">
    <property type="entry name" value="HIS_ACID_PHOSPHAT_2"/>
    <property type="match status" value="1"/>
</dbReference>
<dbReference type="Pfam" id="PF00328">
    <property type="entry name" value="His_Phos_2"/>
    <property type="match status" value="1"/>
</dbReference>
<keyword evidence="2" id="KW-1133">Transmembrane helix</keyword>
<sequence>HLQQTGMLRSVLLLLLCQFLPLVEICRTSAEAQASKEESVSQSAPTLLQVTLLYRHGERTPVHKFPSDPYKQLFRPYGSEQLLKEGVRQHFELGKYLRRRYSSLLPRRFNVTRMHVRSTDTDRTIMSAQANLAGLFPEQCSAAADGAAQLPACYPVPIHTVPKPTDQLLKMSSPCPAYTRHWREFKLRPDGPYASAGRRFAWLAERARVGTGWRQGEPLGISELWKIADPIAVWRSLGLKLPDWVDRDVIAGLEELRHLKFAWKFSEPKLYGSRIGALIARLVGDMEARLAGRSNKILQVYSAHDSTVSAFLSAFGVFNNLQPPLAACAMLELYSDGEVRLFYRNASTTTTNSSLSADPPLPMLIPFCQKPCLLSQLAKQMRKRGAHSDSGESMCELATDSSVSKTTVTTDSSSNAIFIVLFGLILCLAIALLITCWLWNKERQLRLEFDSNMFANHISKTKDC</sequence>
<evidence type="ECO:0000256" key="1">
    <source>
        <dbReference type="ARBA" id="ARBA00005375"/>
    </source>
</evidence>
<evidence type="ECO:0008006" key="6">
    <source>
        <dbReference type="Google" id="ProtNLM"/>
    </source>
</evidence>
<name>A0A267GPJ5_9PLAT</name>
<dbReference type="AlphaFoldDB" id="A0A267GPJ5"/>
<dbReference type="EMBL" id="NIVC01000211">
    <property type="protein sequence ID" value="PAA87936.1"/>
    <property type="molecule type" value="Genomic_DNA"/>
</dbReference>
<keyword evidence="2" id="KW-0812">Transmembrane</keyword>
<dbReference type="PANTHER" id="PTHR11567:SF210">
    <property type="entry name" value="ACID PHOSPHATASE 5-RELATED"/>
    <property type="match status" value="1"/>
</dbReference>
<dbReference type="SUPFAM" id="SSF53254">
    <property type="entry name" value="Phosphoglycerate mutase-like"/>
    <property type="match status" value="1"/>
</dbReference>
<accession>A0A267GPJ5</accession>
<feature type="non-terminal residue" evidence="4">
    <location>
        <position position="1"/>
    </location>
</feature>
<comment type="similarity">
    <text evidence="1">Belongs to the histidine acid phosphatase family.</text>
</comment>
<evidence type="ECO:0000313" key="4">
    <source>
        <dbReference type="EMBL" id="PAA87936.1"/>
    </source>
</evidence>
<dbReference type="Gene3D" id="3.40.50.1240">
    <property type="entry name" value="Phosphoglycerate mutase-like"/>
    <property type="match status" value="1"/>
</dbReference>
<comment type="caution">
    <text evidence="4">The sequence shown here is derived from an EMBL/GenBank/DDBJ whole genome shotgun (WGS) entry which is preliminary data.</text>
</comment>
<dbReference type="InterPro" id="IPR029033">
    <property type="entry name" value="His_PPase_superfam"/>
</dbReference>
<keyword evidence="2" id="KW-0472">Membrane</keyword>
<feature type="chain" id="PRO_5012085833" description="Acid phosphatase" evidence="3">
    <location>
        <begin position="26"/>
        <end position="464"/>
    </location>
</feature>